<protein>
    <recommendedName>
        <fullName evidence="9">Polysaccharide biosynthesis protein</fullName>
    </recommendedName>
</protein>
<dbReference type="GO" id="GO:0005886">
    <property type="term" value="C:plasma membrane"/>
    <property type="evidence" value="ECO:0007669"/>
    <property type="project" value="UniProtKB-SubCell"/>
</dbReference>
<feature type="transmembrane region" description="Helical" evidence="6">
    <location>
        <begin position="20"/>
        <end position="40"/>
    </location>
</feature>
<organism evidence="7 8">
    <name type="scientific">Salimicrobium jeotgali</name>
    <dbReference type="NCBI Taxonomy" id="1230341"/>
    <lineage>
        <taxon>Bacteria</taxon>
        <taxon>Bacillati</taxon>
        <taxon>Bacillota</taxon>
        <taxon>Bacilli</taxon>
        <taxon>Bacillales</taxon>
        <taxon>Bacillaceae</taxon>
        <taxon>Salimicrobium</taxon>
    </lineage>
</organism>
<evidence type="ECO:0000256" key="1">
    <source>
        <dbReference type="ARBA" id="ARBA00004651"/>
    </source>
</evidence>
<proteinExistence type="predicted"/>
<evidence type="ECO:0000256" key="2">
    <source>
        <dbReference type="ARBA" id="ARBA00022475"/>
    </source>
</evidence>
<dbReference type="PANTHER" id="PTHR30250:SF28">
    <property type="entry name" value="POLYSACCHARIDE BIOSYNTHESIS PROTEIN"/>
    <property type="match status" value="1"/>
</dbReference>
<evidence type="ECO:0000256" key="5">
    <source>
        <dbReference type="ARBA" id="ARBA00023136"/>
    </source>
</evidence>
<gene>
    <name evidence="7" type="ORF">AAV35_002700</name>
</gene>
<keyword evidence="4 6" id="KW-1133">Transmembrane helix</keyword>
<evidence type="ECO:0008006" key="9">
    <source>
        <dbReference type="Google" id="ProtNLM"/>
    </source>
</evidence>
<comment type="subcellular location">
    <subcellularLocation>
        <location evidence="1">Cell membrane</location>
        <topology evidence="1">Multi-pass membrane protein</topology>
    </subcellularLocation>
</comment>
<evidence type="ECO:0000256" key="6">
    <source>
        <dbReference type="SAM" id="Phobius"/>
    </source>
</evidence>
<name>A0AAC8T774_9BACI</name>
<evidence type="ECO:0000256" key="4">
    <source>
        <dbReference type="ARBA" id="ARBA00022989"/>
    </source>
</evidence>
<dbReference type="PANTHER" id="PTHR30250">
    <property type="entry name" value="PST FAMILY PREDICTED COLANIC ACID TRANSPORTER"/>
    <property type="match status" value="1"/>
</dbReference>
<feature type="transmembrane region" description="Helical" evidence="6">
    <location>
        <begin position="121"/>
        <end position="141"/>
    </location>
</feature>
<evidence type="ECO:0000313" key="8">
    <source>
        <dbReference type="Proteomes" id="UP000092654"/>
    </source>
</evidence>
<dbReference type="InterPro" id="IPR050833">
    <property type="entry name" value="Poly_Biosynth_Transport"/>
</dbReference>
<sequence length="437" mass="48465">MPMENILVKISQKTFVRNVVIVASGTASAQVIMVVSSQFLTRIYGPEAFGMFGVYSSIIAILAPAVALTYPIAIVLPKSKETAMNLMRLSFYVTLLVALLTAVVLFLFNDLIASVFHLQEVAAFLYFLPFVIFFSGCLQIIENWLIRNNQYKVTARSIMGQTTIVQAGMVGIGFFNPMAAVLILFTSMNQVLRSFLMVTGAGYFRLGKLTAFLKQTNTQEMKRLAKKYYDFPVYRTPELLLNGFSQGFPVLMLSSFFSPAAAGFYAIGRIALDMPTHLIGKSVSDVFYPRITKGANNFEKITPILMKATAVMTVIGLLPFGLVILIGPWLFELVFGEGWAMAGEYAVWIAVWGWTRFLQGPSTSTLPVLSAQGFHLVFTICSLSVRVSTMFAGYWIFGDDLIAVACFCLGGAVMNILLVLITWKRTRRFDTERSSLM</sequence>
<keyword evidence="2" id="KW-1003">Cell membrane</keyword>
<evidence type="ECO:0000256" key="3">
    <source>
        <dbReference type="ARBA" id="ARBA00022692"/>
    </source>
</evidence>
<feature type="transmembrane region" description="Helical" evidence="6">
    <location>
        <begin position="376"/>
        <end position="396"/>
    </location>
</feature>
<feature type="transmembrane region" description="Helical" evidence="6">
    <location>
        <begin position="52"/>
        <end position="77"/>
    </location>
</feature>
<dbReference type="AlphaFoldDB" id="A0AAC8T774"/>
<feature type="transmembrane region" description="Helical" evidence="6">
    <location>
        <begin position="310"/>
        <end position="331"/>
    </location>
</feature>
<accession>A0AAC8T774</accession>
<feature type="transmembrane region" description="Helical" evidence="6">
    <location>
        <begin position="337"/>
        <end position="355"/>
    </location>
</feature>
<dbReference type="KEGG" id="sje:AAV35_002700"/>
<evidence type="ECO:0000313" key="7">
    <source>
        <dbReference type="EMBL" id="AKG05674.2"/>
    </source>
</evidence>
<dbReference type="EMBL" id="CP011361">
    <property type="protein sequence ID" value="AKG05674.2"/>
    <property type="molecule type" value="Genomic_DNA"/>
</dbReference>
<feature type="transmembrane region" description="Helical" evidence="6">
    <location>
        <begin position="247"/>
        <end position="267"/>
    </location>
</feature>
<feature type="transmembrane region" description="Helical" evidence="6">
    <location>
        <begin position="89"/>
        <end position="109"/>
    </location>
</feature>
<feature type="transmembrane region" description="Helical" evidence="6">
    <location>
        <begin position="402"/>
        <end position="423"/>
    </location>
</feature>
<keyword evidence="3 6" id="KW-0812">Transmembrane</keyword>
<dbReference type="Pfam" id="PF13440">
    <property type="entry name" value="Polysacc_synt_3"/>
    <property type="match status" value="1"/>
</dbReference>
<reference evidence="8" key="1">
    <citation type="submission" date="2015-06" db="EMBL/GenBank/DDBJ databases">
        <title>Salimicrobium jeotgali MJ3, isolated from Myulchi jeot, a traditional Korean fermented seafood.</title>
        <authorList>
            <person name="Kim K.H."/>
            <person name="Jeon C.O."/>
            <person name="Jin H.M."/>
        </authorList>
    </citation>
    <scope>NUCLEOTIDE SEQUENCE [LARGE SCALE GENOMIC DNA]</scope>
    <source>
        <strain evidence="8">MJ3</strain>
    </source>
</reference>
<dbReference type="Proteomes" id="UP000092654">
    <property type="component" value="Chromosome"/>
</dbReference>
<feature type="transmembrane region" description="Helical" evidence="6">
    <location>
        <begin position="162"/>
        <end position="185"/>
    </location>
</feature>
<keyword evidence="5 6" id="KW-0472">Membrane</keyword>